<dbReference type="PANTHER" id="PTHR21510:SF16">
    <property type="entry name" value="PROTEIN AKNAD1"/>
    <property type="match status" value="1"/>
</dbReference>
<protein>
    <recommendedName>
        <fullName evidence="3">AKNA domain-containing protein</fullName>
    </recommendedName>
</protein>
<feature type="compositionally biased region" description="Basic and acidic residues" evidence="2">
    <location>
        <begin position="92"/>
        <end position="105"/>
    </location>
</feature>
<evidence type="ECO:0000259" key="3">
    <source>
        <dbReference type="Pfam" id="PF12443"/>
    </source>
</evidence>
<feature type="region of interest" description="Disordered" evidence="2">
    <location>
        <begin position="90"/>
        <end position="114"/>
    </location>
</feature>
<keyword evidence="1" id="KW-0175">Coiled coil</keyword>
<dbReference type="Ensembl" id="ENSANIT00000027064.1">
    <property type="protein sequence ID" value="ENSANIP00000026199.1"/>
    <property type="gene ID" value="ENSANIG00000017597.1"/>
</dbReference>
<dbReference type="AlphaFoldDB" id="A0A8B9NR61"/>
<sequence>METLKKCKPSDRVKTQMKSWFSGELGCITDATDEERDDLPYDGDVGITCKYNNNSDNLNDSTCTEDSSGIFNLACSEDNKNIKATGNYETHPQPEEFSSHHRDATGTRGISVETPGSEVSFKKELLVGSYSKPGIKDQRANSKVSNVLLRHFSKGELINACQLIECETIPETSFAESIDDSVNKPEPSEHIKGPLAHEQWTTNFREYHLEKYTEVNTGNKNLSSLNENRCVSKPISSIVKCGCSQENSQLINENEDIHVFQNTKKDSTLFKRTVSPHELKYGLPSFSKVASEVKVPQSSDDMNSAPTTERAKSFPILLSKSVIANNILENKNYFNAEVENQKEVSIPELLQQLEMLTQHADTQNHTDHLRLNTTILPQSDFPNASIAIYSGDTGTSSEVFTVHAPISIQSTRGLSKARLQCGTAASALPAAGTVEAHCLNPSNLLPELTLGEKMSQILKDQTDQLIKKVEDFSKHMTQETLLLPDNYLALNQLKRQLGALERNYLTAREKHRNLQLQNYKDNVGEFDPERRVEGEIFRLGMLLEDIQEQTDDSKCNLSSLLTSCESACSSYSLCESSAVSSIAEPPERRGIETAFLHKNNEGEKSQATDAIPQTNQFSLEGDKCSLCLHMLQKRAESTFRRETEPLGKGDLLANKHFSNIMRFLSPEEEYAAESLASHSQGRLSQKFNADEESMKGNTNMQERKTGTCSLFIQRPPTDLSDTNPSSDSEDISACDSYNDSQSKELVNCETESYKTFNTRLCGEKKGLRCRFPRGSRDQFKLGNYKDSVQSCALYRNKSPGSSSYPQKTISTQKAQKNKQPCELVNRLSARQNFEAAKTCYSSTYGKIILSHQYLPSKKSAINIRNRNASDSNANILSSALDHAIQTANSLKKATERMVQVVSEDLAKVKKNQL</sequence>
<dbReference type="Pfam" id="PF12443">
    <property type="entry name" value="AKNA"/>
    <property type="match status" value="1"/>
</dbReference>
<evidence type="ECO:0000256" key="2">
    <source>
        <dbReference type="SAM" id="MobiDB-lite"/>
    </source>
</evidence>
<dbReference type="Proteomes" id="UP000694541">
    <property type="component" value="Unplaced"/>
</dbReference>
<evidence type="ECO:0000256" key="1">
    <source>
        <dbReference type="SAM" id="Coils"/>
    </source>
</evidence>
<evidence type="ECO:0000313" key="5">
    <source>
        <dbReference type="Proteomes" id="UP000694541"/>
    </source>
</evidence>
<feature type="coiled-coil region" evidence="1">
    <location>
        <begin position="490"/>
        <end position="517"/>
    </location>
</feature>
<organism evidence="4 5">
    <name type="scientific">Accipiter nisus</name>
    <name type="common">Eurasian sparrowhawk</name>
    <dbReference type="NCBI Taxonomy" id="211598"/>
    <lineage>
        <taxon>Eukaryota</taxon>
        <taxon>Metazoa</taxon>
        <taxon>Chordata</taxon>
        <taxon>Craniata</taxon>
        <taxon>Vertebrata</taxon>
        <taxon>Euteleostomi</taxon>
        <taxon>Archelosauria</taxon>
        <taxon>Archosauria</taxon>
        <taxon>Dinosauria</taxon>
        <taxon>Saurischia</taxon>
        <taxon>Theropoda</taxon>
        <taxon>Coelurosauria</taxon>
        <taxon>Aves</taxon>
        <taxon>Neognathae</taxon>
        <taxon>Neoaves</taxon>
        <taxon>Telluraves</taxon>
        <taxon>Accipitrimorphae</taxon>
        <taxon>Accipitriformes</taxon>
        <taxon>Accipitridae</taxon>
        <taxon>Accipitrinae</taxon>
        <taxon>Accipiter</taxon>
    </lineage>
</organism>
<reference evidence="4" key="2">
    <citation type="submission" date="2025-09" db="UniProtKB">
        <authorList>
            <consortium name="Ensembl"/>
        </authorList>
    </citation>
    <scope>IDENTIFICATION</scope>
</reference>
<dbReference type="InterPro" id="IPR052655">
    <property type="entry name" value="AKNA_Centrosome-Trans_reg"/>
</dbReference>
<dbReference type="InterPro" id="IPR022150">
    <property type="entry name" value="AKNA_dom"/>
</dbReference>
<feature type="region of interest" description="Disordered" evidence="2">
    <location>
        <begin position="712"/>
        <end position="734"/>
    </location>
</feature>
<name>A0A8B9NR61_9AVES</name>
<accession>A0A8B9NR61</accession>
<feature type="domain" description="AKNA" evidence="3">
    <location>
        <begin position="428"/>
        <end position="492"/>
    </location>
</feature>
<keyword evidence="5" id="KW-1185">Reference proteome</keyword>
<dbReference type="PANTHER" id="PTHR21510">
    <property type="entry name" value="AKNA DOMAIN-CONTAINING PROTEIN"/>
    <property type="match status" value="1"/>
</dbReference>
<reference evidence="4" key="1">
    <citation type="submission" date="2025-08" db="UniProtKB">
        <authorList>
            <consortium name="Ensembl"/>
        </authorList>
    </citation>
    <scope>IDENTIFICATION</scope>
</reference>
<evidence type="ECO:0000313" key="4">
    <source>
        <dbReference type="Ensembl" id="ENSANIP00000026199.1"/>
    </source>
</evidence>
<proteinExistence type="predicted"/>